<comment type="similarity">
    <text evidence="2">Belongs to the class-III pyridine nucleotide-disulfide oxidoreductase family.</text>
</comment>
<dbReference type="Pfam" id="PF07992">
    <property type="entry name" value="Pyr_redox_2"/>
    <property type="match status" value="1"/>
</dbReference>
<keyword evidence="6" id="KW-0676">Redox-active center</keyword>
<dbReference type="Proteomes" id="UP000184603">
    <property type="component" value="Unassembled WGS sequence"/>
</dbReference>
<dbReference type="GO" id="GO:0016491">
    <property type="term" value="F:oxidoreductase activity"/>
    <property type="evidence" value="ECO:0007669"/>
    <property type="project" value="UniProtKB-KW"/>
</dbReference>
<evidence type="ECO:0000256" key="4">
    <source>
        <dbReference type="ARBA" id="ARBA00022827"/>
    </source>
</evidence>
<dbReference type="STRING" id="1121416.SAMN02745220_01380"/>
<keyword evidence="3" id="KW-0285">Flavoprotein</keyword>
<dbReference type="InterPro" id="IPR004099">
    <property type="entry name" value="Pyr_nucl-diS_OxRdtase_dimer"/>
</dbReference>
<evidence type="ECO:0000313" key="9">
    <source>
        <dbReference type="Proteomes" id="UP000184603"/>
    </source>
</evidence>
<evidence type="ECO:0000256" key="6">
    <source>
        <dbReference type="ARBA" id="ARBA00023284"/>
    </source>
</evidence>
<keyword evidence="4" id="KW-0274">FAD</keyword>
<evidence type="ECO:0000256" key="3">
    <source>
        <dbReference type="ARBA" id="ARBA00022630"/>
    </source>
</evidence>
<protein>
    <submittedName>
        <fullName evidence="8">NADPH-dependent 2,4-dienoyl-CoA reductase, sulfur reductase</fullName>
    </submittedName>
</protein>
<evidence type="ECO:0000259" key="7">
    <source>
        <dbReference type="PROSITE" id="PS50206"/>
    </source>
</evidence>
<accession>A0A1M7Y2P0</accession>
<dbReference type="PANTHER" id="PTHR43429:SF1">
    <property type="entry name" value="NAD(P)H SULFUR OXIDOREDUCTASE (COA-DEPENDENT)"/>
    <property type="match status" value="1"/>
</dbReference>
<dbReference type="SUPFAM" id="SSF52821">
    <property type="entry name" value="Rhodanese/Cell cycle control phosphatase"/>
    <property type="match status" value="1"/>
</dbReference>
<dbReference type="PANTHER" id="PTHR43429">
    <property type="entry name" value="PYRIDINE NUCLEOTIDE-DISULFIDE OXIDOREDUCTASE DOMAIN-CONTAINING"/>
    <property type="match status" value="1"/>
</dbReference>
<dbReference type="OrthoDB" id="9769238at2"/>
<evidence type="ECO:0000256" key="1">
    <source>
        <dbReference type="ARBA" id="ARBA00001974"/>
    </source>
</evidence>
<dbReference type="PRINTS" id="PR00411">
    <property type="entry name" value="PNDRDTASEI"/>
</dbReference>
<sequence>MAKRVVIIGAVALGPKVACRLRRLDSEAVITMIDRDNLISYGGCGIPYYVGGDINDLEDLYSTTSHAIRDKAFFADCKRVNILTEMEVVAIDRKARRLQVRDLKNGEKGNISYDILVLATGANPARIPVPGTDLPGVFTVANLHQAEKIKNLMKAGKVGRAVVVGAGAIGVEIAEAFTDLWGVETTLVEKEGKVLPMMLGKNISRIVTRQLEEHGVRVLLNEQVERIAQDPETGALAVSTGCENIPCDLVVLATGVRPSSELAAAAGLSIGSNGGILVDNRLRTSDPNIYAGGDCAEYTHLVSGDKTIMPLGSLANRQGRIIGTNIAGGSSHFRGVVGTFCMKVFDLGVATAGLSVEKAREAGYDPVAAVVAQADHAHFYPNSELIYMILVADRRSRKVLGVQATGKNGNAVKARVDSVAVLLEHGIGVDDICGLETGYAPPFSSAMDVVNNVGNVLDNILSGRNRPVDVLEFFTMFSEEKTRVLDIRGDREAAAGREKYGSRWLHIPQAELRQRITEIPRDELLSILCDTGPRAYETQVLLDSLGITNTQIVQAGYAMIKVIDPDFV</sequence>
<comment type="cofactor">
    <cofactor evidence="1">
        <name>FAD</name>
        <dbReference type="ChEBI" id="CHEBI:57692"/>
    </cofactor>
</comment>
<dbReference type="PRINTS" id="PR00368">
    <property type="entry name" value="FADPNR"/>
</dbReference>
<evidence type="ECO:0000256" key="5">
    <source>
        <dbReference type="ARBA" id="ARBA00023002"/>
    </source>
</evidence>
<evidence type="ECO:0000256" key="2">
    <source>
        <dbReference type="ARBA" id="ARBA00009130"/>
    </source>
</evidence>
<dbReference type="InterPro" id="IPR001763">
    <property type="entry name" value="Rhodanese-like_dom"/>
</dbReference>
<dbReference type="InterPro" id="IPR016156">
    <property type="entry name" value="FAD/NAD-linked_Rdtase_dimer_sf"/>
</dbReference>
<dbReference type="PROSITE" id="PS50206">
    <property type="entry name" value="RHODANESE_3"/>
    <property type="match status" value="1"/>
</dbReference>
<name>A0A1M7Y2P0_9BACT</name>
<dbReference type="Pfam" id="PF02852">
    <property type="entry name" value="Pyr_redox_dim"/>
    <property type="match status" value="1"/>
</dbReference>
<gene>
    <name evidence="8" type="ORF">SAMN02745220_01380</name>
</gene>
<proteinExistence type="inferred from homology"/>
<feature type="domain" description="Rhodanese" evidence="7">
    <location>
        <begin position="478"/>
        <end position="568"/>
    </location>
</feature>
<dbReference type="InterPro" id="IPR050260">
    <property type="entry name" value="FAD-bd_OxRdtase"/>
</dbReference>
<reference evidence="8 9" key="1">
    <citation type="submission" date="2016-12" db="EMBL/GenBank/DDBJ databases">
        <authorList>
            <person name="Song W.-J."/>
            <person name="Kurnit D.M."/>
        </authorList>
    </citation>
    <scope>NUCLEOTIDE SEQUENCE [LARGE SCALE GENOMIC DNA]</scope>
    <source>
        <strain evidence="8 9">DSM 18488</strain>
    </source>
</reference>
<dbReference type="InterPro" id="IPR036873">
    <property type="entry name" value="Rhodanese-like_dom_sf"/>
</dbReference>
<organism evidence="8 9">
    <name type="scientific">Desulfopila aestuarii DSM 18488</name>
    <dbReference type="NCBI Taxonomy" id="1121416"/>
    <lineage>
        <taxon>Bacteria</taxon>
        <taxon>Pseudomonadati</taxon>
        <taxon>Thermodesulfobacteriota</taxon>
        <taxon>Desulfobulbia</taxon>
        <taxon>Desulfobulbales</taxon>
        <taxon>Desulfocapsaceae</taxon>
        <taxon>Desulfopila</taxon>
    </lineage>
</organism>
<dbReference type="AlphaFoldDB" id="A0A1M7Y2P0"/>
<dbReference type="InterPro" id="IPR023753">
    <property type="entry name" value="FAD/NAD-binding_dom"/>
</dbReference>
<dbReference type="SUPFAM" id="SSF51905">
    <property type="entry name" value="FAD/NAD(P)-binding domain"/>
    <property type="match status" value="1"/>
</dbReference>
<dbReference type="RefSeq" id="WP_073612722.1">
    <property type="nucleotide sequence ID" value="NZ_FRFE01000005.1"/>
</dbReference>
<dbReference type="InterPro" id="IPR036188">
    <property type="entry name" value="FAD/NAD-bd_sf"/>
</dbReference>
<dbReference type="Gene3D" id="3.40.250.10">
    <property type="entry name" value="Rhodanese-like domain"/>
    <property type="match status" value="1"/>
</dbReference>
<keyword evidence="9" id="KW-1185">Reference proteome</keyword>
<dbReference type="EMBL" id="FRFE01000005">
    <property type="protein sequence ID" value="SHO46234.1"/>
    <property type="molecule type" value="Genomic_DNA"/>
</dbReference>
<dbReference type="Gene3D" id="3.50.50.60">
    <property type="entry name" value="FAD/NAD(P)-binding domain"/>
    <property type="match status" value="2"/>
</dbReference>
<evidence type="ECO:0000313" key="8">
    <source>
        <dbReference type="EMBL" id="SHO46234.1"/>
    </source>
</evidence>
<dbReference type="SUPFAM" id="SSF55424">
    <property type="entry name" value="FAD/NAD-linked reductases, dimerisation (C-terminal) domain"/>
    <property type="match status" value="1"/>
</dbReference>
<keyword evidence="5" id="KW-0560">Oxidoreductase</keyword>